<reference evidence="4" key="1">
    <citation type="journal article" date="2014" name="Int. J. Syst. Evol. Microbiol.">
        <title>Complete genome sequence of Corynebacterium casei LMG S-19264T (=DSM 44701T), isolated from a smear-ripened cheese.</title>
        <authorList>
            <consortium name="US DOE Joint Genome Institute (JGI-PGF)"/>
            <person name="Walter F."/>
            <person name="Albersmeier A."/>
            <person name="Kalinowski J."/>
            <person name="Ruckert C."/>
        </authorList>
    </citation>
    <scope>NUCLEOTIDE SEQUENCE</scope>
    <source>
        <strain evidence="4">CGMCC 4.5737</strain>
    </source>
</reference>
<organism evidence="4 5">
    <name type="scientific">Longimycelium tulufanense</name>
    <dbReference type="NCBI Taxonomy" id="907463"/>
    <lineage>
        <taxon>Bacteria</taxon>
        <taxon>Bacillati</taxon>
        <taxon>Actinomycetota</taxon>
        <taxon>Actinomycetes</taxon>
        <taxon>Pseudonocardiales</taxon>
        <taxon>Pseudonocardiaceae</taxon>
        <taxon>Longimycelium</taxon>
    </lineage>
</organism>
<keyword evidence="5" id="KW-1185">Reference proteome</keyword>
<comment type="caution">
    <text evidence="4">The sequence shown here is derived from an EMBL/GenBank/DDBJ whole genome shotgun (WGS) entry which is preliminary data.</text>
</comment>
<dbReference type="NCBIfam" id="NF040603">
    <property type="entry name" value="choice_anch_P"/>
    <property type="match status" value="1"/>
</dbReference>
<reference evidence="4" key="2">
    <citation type="submission" date="2020-09" db="EMBL/GenBank/DDBJ databases">
        <authorList>
            <person name="Sun Q."/>
            <person name="Zhou Y."/>
        </authorList>
    </citation>
    <scope>NUCLEOTIDE SEQUENCE</scope>
    <source>
        <strain evidence="4">CGMCC 4.5737</strain>
    </source>
</reference>
<evidence type="ECO:0008006" key="6">
    <source>
        <dbReference type="Google" id="ProtNLM"/>
    </source>
</evidence>
<protein>
    <recommendedName>
        <fullName evidence="6">Gram-positive cocci surface proteins LPxTG domain-containing protein</fullName>
    </recommendedName>
</protein>
<keyword evidence="2" id="KW-1133">Transmembrane helix</keyword>
<keyword evidence="2" id="KW-0812">Transmembrane</keyword>
<evidence type="ECO:0000313" key="4">
    <source>
        <dbReference type="EMBL" id="GGM76247.1"/>
    </source>
</evidence>
<proteinExistence type="predicted"/>
<feature type="signal peptide" evidence="3">
    <location>
        <begin position="1"/>
        <end position="26"/>
    </location>
</feature>
<gene>
    <name evidence="4" type="ORF">GCM10012275_53760</name>
</gene>
<dbReference type="AlphaFoldDB" id="A0A8J3CJJ9"/>
<feature type="transmembrane region" description="Helical" evidence="2">
    <location>
        <begin position="303"/>
        <end position="324"/>
    </location>
</feature>
<feature type="region of interest" description="Disordered" evidence="1">
    <location>
        <begin position="227"/>
        <end position="295"/>
    </location>
</feature>
<name>A0A8J3CJJ9_9PSEU</name>
<evidence type="ECO:0000256" key="2">
    <source>
        <dbReference type="SAM" id="Phobius"/>
    </source>
</evidence>
<dbReference type="EMBL" id="BMMK01000036">
    <property type="protein sequence ID" value="GGM76247.1"/>
    <property type="molecule type" value="Genomic_DNA"/>
</dbReference>
<evidence type="ECO:0000313" key="5">
    <source>
        <dbReference type="Proteomes" id="UP000637578"/>
    </source>
</evidence>
<evidence type="ECO:0000256" key="1">
    <source>
        <dbReference type="SAM" id="MobiDB-lite"/>
    </source>
</evidence>
<dbReference type="Proteomes" id="UP000637578">
    <property type="component" value="Unassembled WGS sequence"/>
</dbReference>
<accession>A0A8J3CJJ9</accession>
<evidence type="ECO:0000256" key="3">
    <source>
        <dbReference type="SAM" id="SignalP"/>
    </source>
</evidence>
<sequence>MPLVGGMTGALLLGGLAVAPVATAEADELTGSAFGIGVNVKLINGAVTVSLPPLPKATYPAGDNKSLVKLNSHEVTKLTNSKVQAKAVNASSDVRDGTLVSEASATKLHLQLQDKPGRDDKNDKLGLDAEAVTAKCTLGPEGITGTTELLRADLHLRPDQEKTRLANGLTAVTPEPNTTVDLPGVGKVVLNEQVRDDDGITVNAVHVYLDVAGKLGQGDIIVAQTRCAEDDSDSDGPDPEPTKPTLTATSTPVQPTGTSTPEAPTTSPGTPGDDSSSTTAPGAGDGTDDTDTERLANTGVDGVLTLTGIAAGLLAAGGATFYFLRRRKMSA</sequence>
<keyword evidence="3" id="KW-0732">Signal</keyword>
<keyword evidence="2" id="KW-0472">Membrane</keyword>
<dbReference type="NCBIfam" id="TIGR01167">
    <property type="entry name" value="LPXTG_anchor"/>
    <property type="match status" value="1"/>
</dbReference>
<feature type="compositionally biased region" description="Polar residues" evidence="1">
    <location>
        <begin position="244"/>
        <end position="269"/>
    </location>
</feature>
<feature type="chain" id="PRO_5035172600" description="Gram-positive cocci surface proteins LPxTG domain-containing protein" evidence="3">
    <location>
        <begin position="27"/>
        <end position="331"/>
    </location>
</feature>